<protein>
    <submittedName>
        <fullName evidence="2">Uncharacterized protein</fullName>
    </submittedName>
</protein>
<feature type="compositionally biased region" description="Low complexity" evidence="1">
    <location>
        <begin position="220"/>
        <end position="260"/>
    </location>
</feature>
<keyword evidence="3" id="KW-1185">Reference proteome</keyword>
<accession>A0ABR4CXV1</accession>
<gene>
    <name evidence="2" type="ORF">VTL71DRAFT_8475</name>
</gene>
<feature type="compositionally biased region" description="Low complexity" evidence="1">
    <location>
        <begin position="298"/>
        <end position="341"/>
    </location>
</feature>
<evidence type="ECO:0000313" key="3">
    <source>
        <dbReference type="Proteomes" id="UP001595075"/>
    </source>
</evidence>
<organism evidence="2 3">
    <name type="scientific">Oculimacula yallundae</name>
    <dbReference type="NCBI Taxonomy" id="86028"/>
    <lineage>
        <taxon>Eukaryota</taxon>
        <taxon>Fungi</taxon>
        <taxon>Dikarya</taxon>
        <taxon>Ascomycota</taxon>
        <taxon>Pezizomycotina</taxon>
        <taxon>Leotiomycetes</taxon>
        <taxon>Helotiales</taxon>
        <taxon>Ploettnerulaceae</taxon>
        <taxon>Oculimacula</taxon>
    </lineage>
</organism>
<comment type="caution">
    <text evidence="2">The sequence shown here is derived from an EMBL/GenBank/DDBJ whole genome shotgun (WGS) entry which is preliminary data.</text>
</comment>
<reference evidence="2 3" key="1">
    <citation type="journal article" date="2024" name="Commun. Biol.">
        <title>Comparative genomic analysis of thermophilic fungi reveals convergent evolutionary adaptations and gene losses.</title>
        <authorList>
            <person name="Steindorff A.S."/>
            <person name="Aguilar-Pontes M.V."/>
            <person name="Robinson A.J."/>
            <person name="Andreopoulos B."/>
            <person name="LaButti K."/>
            <person name="Kuo A."/>
            <person name="Mondo S."/>
            <person name="Riley R."/>
            <person name="Otillar R."/>
            <person name="Haridas S."/>
            <person name="Lipzen A."/>
            <person name="Grimwood J."/>
            <person name="Schmutz J."/>
            <person name="Clum A."/>
            <person name="Reid I.D."/>
            <person name="Moisan M.C."/>
            <person name="Butler G."/>
            <person name="Nguyen T.T.M."/>
            <person name="Dewar K."/>
            <person name="Conant G."/>
            <person name="Drula E."/>
            <person name="Henrissat B."/>
            <person name="Hansel C."/>
            <person name="Singer S."/>
            <person name="Hutchinson M.I."/>
            <person name="de Vries R.P."/>
            <person name="Natvig D.O."/>
            <person name="Powell A.J."/>
            <person name="Tsang A."/>
            <person name="Grigoriev I.V."/>
        </authorList>
    </citation>
    <scope>NUCLEOTIDE SEQUENCE [LARGE SCALE GENOMIC DNA]</scope>
    <source>
        <strain evidence="2 3">CBS 494.80</strain>
    </source>
</reference>
<feature type="region of interest" description="Disordered" evidence="1">
    <location>
        <begin position="460"/>
        <end position="530"/>
    </location>
</feature>
<feature type="region of interest" description="Disordered" evidence="1">
    <location>
        <begin position="189"/>
        <end position="355"/>
    </location>
</feature>
<evidence type="ECO:0000256" key="1">
    <source>
        <dbReference type="SAM" id="MobiDB-lite"/>
    </source>
</evidence>
<evidence type="ECO:0000313" key="2">
    <source>
        <dbReference type="EMBL" id="KAL2074696.1"/>
    </source>
</evidence>
<sequence>MLMGLHYHSHALAPFKFQLRKYTSSSLPSSENFLTTTTTRTSYKHPAIDIFQTQYQLPSPLLPMFSYNTRSSIDYPSNPSLPILPTTNIFPPHNMVKMANTSTFARRYPGYKGKPFEAHLADQGVDPNDVRDDLKYLLKDKITKFGSLPSTEQMQAGGWETRNTTYPPTKKERKLCALGAQIRLPRTKRDISPEFLDPVSPVGSDNAEDDSPPYRPSLPSPSSGSSAPSQPSLPSLSSGTSAPSQPSLPSSSSESSAPAPTVQPKQKRKAPTGELDNSGSNSEAARKNKKTKGTIIVPSSSPEASMGAMSPSSPSSGAVSQQAGPSSPPSGSSASTLSPQAQVSPPTDTRDYLKNYAPGHLGDFNLVEEQYRIQTIEVAGMEKAPSGPRGDKLPSWKWACWILLARSPGGEPLPLKVLYYSICEWIPAFKRGKDQSARSALTNGPFINSHNMWRLQKLGEEKKKSPGGARDPGAYKSKAEAAAKLRDIPGGANHSEESAEEGSFKTAGEAICIEGPGTSNHPNQPLERAL</sequence>
<dbReference type="EMBL" id="JAZHXI010000002">
    <property type="protein sequence ID" value="KAL2074696.1"/>
    <property type="molecule type" value="Genomic_DNA"/>
</dbReference>
<dbReference type="Proteomes" id="UP001595075">
    <property type="component" value="Unassembled WGS sequence"/>
</dbReference>
<name>A0ABR4CXV1_9HELO</name>
<proteinExistence type="predicted"/>
<feature type="region of interest" description="Disordered" evidence="1">
    <location>
        <begin position="153"/>
        <end position="172"/>
    </location>
</feature>
<feature type="compositionally biased region" description="Basic and acidic residues" evidence="1">
    <location>
        <begin position="477"/>
        <end position="487"/>
    </location>
</feature>